<keyword evidence="9" id="KW-1185">Reference proteome</keyword>
<dbReference type="GO" id="GO:0031418">
    <property type="term" value="F:L-ascorbic acid binding"/>
    <property type="evidence" value="ECO:0007669"/>
    <property type="project" value="UniProtKB-KW"/>
</dbReference>
<dbReference type="InterPro" id="IPR006620">
    <property type="entry name" value="Pro_4_hyd_alph"/>
</dbReference>
<evidence type="ECO:0000256" key="6">
    <source>
        <dbReference type="ARBA" id="ARBA00023004"/>
    </source>
</evidence>
<feature type="domain" description="Fe2OG dioxygenase" evidence="7">
    <location>
        <begin position="236"/>
        <end position="330"/>
    </location>
</feature>
<organism evidence="8 9">
    <name type="scientific">Acetobacter aceti</name>
    <dbReference type="NCBI Taxonomy" id="435"/>
    <lineage>
        <taxon>Bacteria</taxon>
        <taxon>Pseudomonadati</taxon>
        <taxon>Pseudomonadota</taxon>
        <taxon>Alphaproteobacteria</taxon>
        <taxon>Acetobacterales</taxon>
        <taxon>Acetobacteraceae</taxon>
        <taxon>Acetobacter</taxon>
        <taxon>Acetobacter subgen. Acetobacter</taxon>
    </lineage>
</organism>
<dbReference type="EMBL" id="CP014692">
    <property type="protein sequence ID" value="AQS85238.1"/>
    <property type="molecule type" value="Genomic_DNA"/>
</dbReference>
<dbReference type="PROSITE" id="PS51471">
    <property type="entry name" value="FE2OG_OXY"/>
    <property type="match status" value="1"/>
</dbReference>
<comment type="cofactor">
    <cofactor evidence="1">
        <name>L-ascorbate</name>
        <dbReference type="ChEBI" id="CHEBI:38290"/>
    </cofactor>
</comment>
<dbReference type="GO" id="GO:0005506">
    <property type="term" value="F:iron ion binding"/>
    <property type="evidence" value="ECO:0007669"/>
    <property type="project" value="InterPro"/>
</dbReference>
<evidence type="ECO:0000259" key="7">
    <source>
        <dbReference type="PROSITE" id="PS51471"/>
    </source>
</evidence>
<accession>A0A1U9KHK5</accession>
<keyword evidence="2" id="KW-0479">Metal-binding</keyword>
<evidence type="ECO:0000313" key="9">
    <source>
        <dbReference type="Proteomes" id="UP000188937"/>
    </source>
</evidence>
<keyword evidence="6" id="KW-0408">Iron</keyword>
<name>A0A1U9KHK5_ACEAC</name>
<dbReference type="GO" id="GO:0051213">
    <property type="term" value="F:dioxygenase activity"/>
    <property type="evidence" value="ECO:0007669"/>
    <property type="project" value="UniProtKB-KW"/>
</dbReference>
<dbReference type="InterPro" id="IPR005123">
    <property type="entry name" value="Oxoglu/Fe-dep_dioxygenase_dom"/>
</dbReference>
<evidence type="ECO:0000256" key="5">
    <source>
        <dbReference type="ARBA" id="ARBA00023002"/>
    </source>
</evidence>
<dbReference type="KEGG" id="aace:A0U92_11095"/>
<dbReference type="AlphaFoldDB" id="A0A1U9KHK5"/>
<keyword evidence="5" id="KW-0560">Oxidoreductase</keyword>
<evidence type="ECO:0000256" key="1">
    <source>
        <dbReference type="ARBA" id="ARBA00001961"/>
    </source>
</evidence>
<dbReference type="OrthoDB" id="255432at2"/>
<dbReference type="InterPro" id="IPR044862">
    <property type="entry name" value="Pro_4_hyd_alph_FE2OG_OXY"/>
</dbReference>
<sequence>MILPGDPAPLFLQKANTDWGRYSFDMAAGRYSLLIFTPSLQTLPSAFATESFRKLGEKRKNGTLEIFCVTGDCQEGGNDGPDFPADGSIILVDNDETVHRLYNVDRKQVLWVLVDPMLRIKQVLPDSPDVAELLNQWLDHAPRFQNGPIPALMLDGVLEPQFCQALISYYKSQPQNFSGILTRNSEGAAIQTISQSFKRRHDCVLRDETLVRGLQARIIRRVVPEIRKSFQCTVTGMDRMIVGCYDAAELGGFGPHRDNTVKGAFHRLFAISLNLNNDFRGGDLVFPEFSDQGFCPPAGGALIFSSALMHAVRPVTEGKRYACLPFAFNEESLAYARTQDGMTEDKDSDRK</sequence>
<gene>
    <name evidence="8" type="ORF">A0U92_11095</name>
</gene>
<dbReference type="InterPro" id="IPR036249">
    <property type="entry name" value="Thioredoxin-like_sf"/>
</dbReference>
<proteinExistence type="predicted"/>
<dbReference type="GO" id="GO:0016705">
    <property type="term" value="F:oxidoreductase activity, acting on paired donors, with incorporation or reduction of molecular oxygen"/>
    <property type="evidence" value="ECO:0007669"/>
    <property type="project" value="InterPro"/>
</dbReference>
<dbReference type="SMART" id="SM00702">
    <property type="entry name" value="P4Hc"/>
    <property type="match status" value="1"/>
</dbReference>
<dbReference type="Gene3D" id="2.60.120.620">
    <property type="entry name" value="q2cbj1_9rhob like domain"/>
    <property type="match status" value="1"/>
</dbReference>
<dbReference type="Pfam" id="PF13640">
    <property type="entry name" value="2OG-FeII_Oxy_3"/>
    <property type="match status" value="1"/>
</dbReference>
<evidence type="ECO:0000256" key="3">
    <source>
        <dbReference type="ARBA" id="ARBA00022896"/>
    </source>
</evidence>
<protein>
    <recommendedName>
        <fullName evidence="7">Fe2OG dioxygenase domain-containing protein</fullName>
    </recommendedName>
</protein>
<evidence type="ECO:0000256" key="2">
    <source>
        <dbReference type="ARBA" id="ARBA00022723"/>
    </source>
</evidence>
<keyword evidence="3" id="KW-0847">Vitamin C</keyword>
<dbReference type="SUPFAM" id="SSF52833">
    <property type="entry name" value="Thioredoxin-like"/>
    <property type="match status" value="1"/>
</dbReference>
<dbReference type="Proteomes" id="UP000188937">
    <property type="component" value="Chromosome"/>
</dbReference>
<keyword evidence="4" id="KW-0223">Dioxygenase</keyword>
<dbReference type="STRING" id="435.A0U92_11095"/>
<evidence type="ECO:0000256" key="4">
    <source>
        <dbReference type="ARBA" id="ARBA00022964"/>
    </source>
</evidence>
<reference evidence="8 9" key="1">
    <citation type="submission" date="2016-03" db="EMBL/GenBank/DDBJ databases">
        <title>Acetic acid bacteria sequencing.</title>
        <authorList>
            <person name="Brandt J."/>
            <person name="Jakob F."/>
            <person name="Vogel R.F."/>
        </authorList>
    </citation>
    <scope>NUCLEOTIDE SEQUENCE [LARGE SCALE GENOMIC DNA]</scope>
    <source>
        <strain evidence="8 9">TMW2.1153</strain>
    </source>
</reference>
<evidence type="ECO:0000313" key="8">
    <source>
        <dbReference type="EMBL" id="AQS85238.1"/>
    </source>
</evidence>